<reference evidence="5" key="2">
    <citation type="submission" date="2010-07" db="EMBL/GenBank/DDBJ databases">
        <authorList>
            <consortium name="The Broad Institute Genome Sequencing Platform"/>
            <consortium name="Broad Institute Genome Sequencing Center for Infectious Disease"/>
            <person name="Ma L.-J."/>
            <person name="Dead R."/>
            <person name="Young S."/>
            <person name="Zeng Q."/>
            <person name="Koehrsen M."/>
            <person name="Alvarado L."/>
            <person name="Berlin A."/>
            <person name="Chapman S.B."/>
            <person name="Chen Z."/>
            <person name="Freedman E."/>
            <person name="Gellesch M."/>
            <person name="Goldberg J."/>
            <person name="Griggs A."/>
            <person name="Gujja S."/>
            <person name="Heilman E.R."/>
            <person name="Heiman D."/>
            <person name="Hepburn T."/>
            <person name="Howarth C."/>
            <person name="Jen D."/>
            <person name="Larson L."/>
            <person name="Mehta T."/>
            <person name="Neiman D."/>
            <person name="Pearson M."/>
            <person name="Roberts A."/>
            <person name="Saif S."/>
            <person name="Shea T."/>
            <person name="Shenoy N."/>
            <person name="Sisk P."/>
            <person name="Stolte C."/>
            <person name="Sykes S."/>
            <person name="Walk T."/>
            <person name="White J."/>
            <person name="Yandava C."/>
            <person name="Haas B."/>
            <person name="Nusbaum C."/>
            <person name="Birren B."/>
        </authorList>
    </citation>
    <scope>NUCLEOTIDE SEQUENCE</scope>
    <source>
        <strain evidence="5">R3-111a-1</strain>
    </source>
</reference>
<dbReference type="Gene3D" id="2.60.200.20">
    <property type="match status" value="1"/>
</dbReference>
<dbReference type="InterPro" id="IPR011009">
    <property type="entry name" value="Kinase-like_dom_sf"/>
</dbReference>
<dbReference type="SMART" id="SM00240">
    <property type="entry name" value="FHA"/>
    <property type="match status" value="1"/>
</dbReference>
<dbReference type="Gene3D" id="1.10.510.10">
    <property type="entry name" value="Transferase(Phosphotransferase) domain 1"/>
    <property type="match status" value="1"/>
</dbReference>
<dbReference type="PROSITE" id="PS50006">
    <property type="entry name" value="FHA_DOMAIN"/>
    <property type="match status" value="1"/>
</dbReference>
<feature type="region of interest" description="Disordered" evidence="2">
    <location>
        <begin position="732"/>
        <end position="755"/>
    </location>
</feature>
<dbReference type="CDD" id="cd00060">
    <property type="entry name" value="FHA"/>
    <property type="match status" value="1"/>
</dbReference>
<dbReference type="FunFam" id="1.10.510.10:FF:001380">
    <property type="entry name" value="Checkpoint kinase 2-like protein"/>
    <property type="match status" value="1"/>
</dbReference>
<reference evidence="5" key="3">
    <citation type="submission" date="2010-09" db="EMBL/GenBank/DDBJ databases">
        <title>Annotation of Gaeumannomyces graminis var. tritici R3-111a-1.</title>
        <authorList>
            <consortium name="The Broad Institute Genome Sequencing Platform"/>
            <person name="Ma L.-J."/>
            <person name="Dead R."/>
            <person name="Young S.K."/>
            <person name="Zeng Q."/>
            <person name="Gargeya S."/>
            <person name="Fitzgerald M."/>
            <person name="Haas B."/>
            <person name="Abouelleil A."/>
            <person name="Alvarado L."/>
            <person name="Arachchi H.M."/>
            <person name="Berlin A."/>
            <person name="Brown A."/>
            <person name="Chapman S.B."/>
            <person name="Chen Z."/>
            <person name="Dunbar C."/>
            <person name="Freedman E."/>
            <person name="Gearin G."/>
            <person name="Gellesch M."/>
            <person name="Goldberg J."/>
            <person name="Griggs A."/>
            <person name="Gujja S."/>
            <person name="Heiman D."/>
            <person name="Howarth C."/>
            <person name="Larson L."/>
            <person name="Lui A."/>
            <person name="MacDonald P.J.P."/>
            <person name="Mehta T."/>
            <person name="Montmayeur A."/>
            <person name="Murphy C."/>
            <person name="Neiman D."/>
            <person name="Pearson M."/>
            <person name="Priest M."/>
            <person name="Roberts A."/>
            <person name="Saif S."/>
            <person name="Shea T."/>
            <person name="Shenoy N."/>
            <person name="Sisk P."/>
            <person name="Stolte C."/>
            <person name="Sykes S."/>
            <person name="Yandava C."/>
            <person name="Wortman J."/>
            <person name="Nusbaum C."/>
            <person name="Birren B."/>
        </authorList>
    </citation>
    <scope>NUCLEOTIDE SEQUENCE</scope>
    <source>
        <strain evidence="5">R3-111a-1</strain>
    </source>
</reference>
<evidence type="ECO:0000256" key="1">
    <source>
        <dbReference type="ARBA" id="ARBA00005575"/>
    </source>
</evidence>
<protein>
    <submittedName>
        <fullName evidence="5">CAMK protein kinase</fullName>
    </submittedName>
</protein>
<dbReference type="InterPro" id="IPR000253">
    <property type="entry name" value="FHA_dom"/>
</dbReference>
<feature type="region of interest" description="Disordered" evidence="2">
    <location>
        <begin position="1116"/>
        <end position="1192"/>
    </location>
</feature>
<feature type="region of interest" description="Disordered" evidence="2">
    <location>
        <begin position="542"/>
        <end position="565"/>
    </location>
</feature>
<feature type="region of interest" description="Disordered" evidence="2">
    <location>
        <begin position="275"/>
        <end position="294"/>
    </location>
</feature>
<gene>
    <name evidence="6" type="primary">20343359</name>
    <name evidence="5" type="ORF">GGTG_02901</name>
</gene>
<feature type="compositionally biased region" description="Low complexity" evidence="2">
    <location>
        <begin position="1181"/>
        <end position="1192"/>
    </location>
</feature>
<dbReference type="PROSITE" id="PS50011">
    <property type="entry name" value="PROTEIN_KINASE_DOM"/>
    <property type="match status" value="1"/>
</dbReference>
<evidence type="ECO:0000259" key="4">
    <source>
        <dbReference type="PROSITE" id="PS50011"/>
    </source>
</evidence>
<dbReference type="Gene3D" id="3.30.200.20">
    <property type="entry name" value="Phosphorylase Kinase, domain 1"/>
    <property type="match status" value="1"/>
</dbReference>
<evidence type="ECO:0000313" key="6">
    <source>
        <dbReference type="EnsemblFungi" id="EJT77796"/>
    </source>
</evidence>
<dbReference type="EnsemblFungi" id="EJT77796">
    <property type="protein sequence ID" value="EJT77796"/>
    <property type="gene ID" value="GGTG_02901"/>
</dbReference>
<dbReference type="PANTHER" id="PTHR24347">
    <property type="entry name" value="SERINE/THREONINE-PROTEIN KINASE"/>
    <property type="match status" value="1"/>
</dbReference>
<dbReference type="eggNOG" id="KOG0615">
    <property type="taxonomic scope" value="Eukaryota"/>
</dbReference>
<evidence type="ECO:0000259" key="3">
    <source>
        <dbReference type="PROSITE" id="PS50006"/>
    </source>
</evidence>
<accession>J3NNP4</accession>
<reference evidence="6" key="5">
    <citation type="submission" date="2018-04" db="UniProtKB">
        <authorList>
            <consortium name="EnsemblFungi"/>
        </authorList>
    </citation>
    <scope>IDENTIFICATION</scope>
    <source>
        <strain evidence="6">R3-111a-1</strain>
    </source>
</reference>
<dbReference type="Pfam" id="PF00498">
    <property type="entry name" value="FHA"/>
    <property type="match status" value="1"/>
</dbReference>
<dbReference type="SUPFAM" id="SSF56112">
    <property type="entry name" value="Protein kinase-like (PK-like)"/>
    <property type="match status" value="1"/>
</dbReference>
<sequence length="1192" mass="134503">MCPTPASLSQSPLWDAKMAELTAAQGSPRELPTIEVASRRCFLGFQKCAETGESIHLRQRSMLEDQLTRFTLWTNNMGVFAEGRASMDHRLRETPDVRVVVVCVLETLFDHIDDCAMLVPEDGSEDAPIIEEMLDRVLQGMAGEISMLFSVSNIIRRASRESQNIKADEENTEVDPLLQQRFLWHVRGRFPTPHEDPDKDLTPEQLTERLGWERLTERLASTMLLRRKRVLYRRSRYGSNPIRTKGAERPTVQFPMATGDNKALHKPVLSRAIPSLDRSTSDARSHAPSTVSFGHSATTLSQKRFQKASTLSVISASRTVALTNQDALDFPQPPLSCFDEQYQKKVEQEWRKFIEGLEEILGDIGTSTASERMVGAVEALDLALKEAFQACITKVVEFTCPICFHTLPGEYLTIKSKWHSHITGDLDAYVCLFEKCDSPRELYTHSSTWMSHMDEHARRWSCIAKSHGKRNFETKEEYIDHMKGVHPGSFTDGRLELLTDRSSWTPEQLFDSCPLCGGNVGADSMKHHIVTHLRALALTSLPPEKKYDPENPHHDNDSLSSHSSQLSITPTIADYTSDQGDQQAQDYHLALEVHEVEEDREPPEDERAEEQLREGILHSPWQCLPSFADPPHPPPAGQWEEDPTIQSLLKNKQGTFGSPESICETKEVARALRKLRKLVGKQRADLVKSRLEEAGKDVWVEDEVKEGVWGYIFPLDTKYGRRVVLRVRGSRPLPAKDRKNNPLSGAEVGSPDSNLKTNLRSRGYLIGRHPECDIVVDDPTASNRHCLIFPEHKNNGTVVFVEDLSGNGTFVNEALVDRRKELQETDEIAVTAGARFIFRYPKSRSTSAFAQQYTLLENIGKTDISEILACVEKSSGHRYGVRVFSKTRTSEFEGLQAEIATLMGISHPNILNLKDVFNEVEAVYLVLEPAFEGDLYNFIVTRKSLTEAESRNLFTQLFCAVKYLHDRGIVHRDIKPEKILFIDKDNLQVKLADFALSQIIGEETFMTRLCGTPSYVAPEILADRKDRKYTKAVDVWSLGVVLYICLCGFPPFSDDLTTESFPYNLSQQIRTDRFDYPSPYWDSVGDPALDLIDSMLVVDPEKRYTVDQCLAHPWMRQSQPSVNDGSNDEPVEDLAGLKRRTPTLPMNVVEETAAERSGEDAQTPMELEDKNSRSRQQGPLSAKSIHSASSSR</sequence>
<feature type="compositionally biased region" description="Polar residues" evidence="2">
    <location>
        <begin position="1116"/>
        <end position="1125"/>
    </location>
</feature>
<dbReference type="HOGENOM" id="CLU_296126_0_0_1"/>
<keyword evidence="5" id="KW-0418">Kinase</keyword>
<feature type="domain" description="FHA" evidence="3">
    <location>
        <begin position="764"/>
        <end position="816"/>
    </location>
</feature>
<dbReference type="STRING" id="644352.J3NNP4"/>
<reference evidence="7" key="1">
    <citation type="submission" date="2010-07" db="EMBL/GenBank/DDBJ databases">
        <title>The genome sequence of Gaeumannomyces graminis var. tritici strain R3-111a-1.</title>
        <authorList>
            <consortium name="The Broad Institute Genome Sequencing Platform"/>
            <person name="Ma L.-J."/>
            <person name="Dead R."/>
            <person name="Young S."/>
            <person name="Zeng Q."/>
            <person name="Koehrsen M."/>
            <person name="Alvarado L."/>
            <person name="Berlin A."/>
            <person name="Chapman S.B."/>
            <person name="Chen Z."/>
            <person name="Freedman E."/>
            <person name="Gellesch M."/>
            <person name="Goldberg J."/>
            <person name="Griggs A."/>
            <person name="Gujja S."/>
            <person name="Heilman E.R."/>
            <person name="Heiman D."/>
            <person name="Hepburn T."/>
            <person name="Howarth C."/>
            <person name="Jen D."/>
            <person name="Larson L."/>
            <person name="Mehta T."/>
            <person name="Neiman D."/>
            <person name="Pearson M."/>
            <person name="Roberts A."/>
            <person name="Saif S."/>
            <person name="Shea T."/>
            <person name="Shenoy N."/>
            <person name="Sisk P."/>
            <person name="Stolte C."/>
            <person name="Sykes S."/>
            <person name="Walk T."/>
            <person name="White J."/>
            <person name="Yandava C."/>
            <person name="Haas B."/>
            <person name="Nusbaum C."/>
            <person name="Birren B."/>
        </authorList>
    </citation>
    <scope>NUCLEOTIDE SEQUENCE [LARGE SCALE GENOMIC DNA]</scope>
    <source>
        <strain evidence="7">R3-111a-1</strain>
    </source>
</reference>
<reference evidence="6" key="4">
    <citation type="journal article" date="2015" name="G3 (Bethesda)">
        <title>Genome sequences of three phytopathogenic species of the Magnaporthaceae family of fungi.</title>
        <authorList>
            <person name="Okagaki L.H."/>
            <person name="Nunes C.C."/>
            <person name="Sailsbery J."/>
            <person name="Clay B."/>
            <person name="Brown D."/>
            <person name="John T."/>
            <person name="Oh Y."/>
            <person name="Young N."/>
            <person name="Fitzgerald M."/>
            <person name="Haas B.J."/>
            <person name="Zeng Q."/>
            <person name="Young S."/>
            <person name="Adiconis X."/>
            <person name="Fan L."/>
            <person name="Levin J.Z."/>
            <person name="Mitchell T.K."/>
            <person name="Okubara P.A."/>
            <person name="Farman M.L."/>
            <person name="Kohn L.M."/>
            <person name="Birren B."/>
            <person name="Ma L.-J."/>
            <person name="Dean R.A."/>
        </authorList>
    </citation>
    <scope>NUCLEOTIDE SEQUENCE</scope>
    <source>
        <strain evidence="6">R3-111a-1</strain>
    </source>
</reference>
<dbReference type="EMBL" id="GL385396">
    <property type="protein sequence ID" value="EJT77796.1"/>
    <property type="molecule type" value="Genomic_DNA"/>
</dbReference>
<dbReference type="InterPro" id="IPR008984">
    <property type="entry name" value="SMAD_FHA_dom_sf"/>
</dbReference>
<keyword evidence="5" id="KW-0808">Transferase</keyword>
<feature type="compositionally biased region" description="Basic and acidic residues" evidence="2">
    <location>
        <begin position="543"/>
        <end position="557"/>
    </location>
</feature>
<name>J3NNP4_GAET3</name>
<comment type="similarity">
    <text evidence="1">Belongs to the protein kinase superfamily. CAMK Ser/Thr protein kinase family. CHEK2 subfamily.</text>
</comment>
<organism evidence="5">
    <name type="scientific">Gaeumannomyces tritici (strain R3-111a-1)</name>
    <name type="common">Wheat and barley take-all root rot fungus</name>
    <name type="synonym">Gaeumannomyces graminis var. tritici</name>
    <dbReference type="NCBI Taxonomy" id="644352"/>
    <lineage>
        <taxon>Eukaryota</taxon>
        <taxon>Fungi</taxon>
        <taxon>Dikarya</taxon>
        <taxon>Ascomycota</taxon>
        <taxon>Pezizomycotina</taxon>
        <taxon>Sordariomycetes</taxon>
        <taxon>Sordariomycetidae</taxon>
        <taxon>Magnaporthales</taxon>
        <taxon>Magnaporthaceae</taxon>
        <taxon>Gaeumannomyces</taxon>
    </lineage>
</organism>
<evidence type="ECO:0000256" key="2">
    <source>
        <dbReference type="SAM" id="MobiDB-lite"/>
    </source>
</evidence>
<dbReference type="OrthoDB" id="407410at2759"/>
<dbReference type="InterPro" id="IPR000719">
    <property type="entry name" value="Prot_kinase_dom"/>
</dbReference>
<dbReference type="GO" id="GO:0004672">
    <property type="term" value="F:protein kinase activity"/>
    <property type="evidence" value="ECO:0007669"/>
    <property type="project" value="InterPro"/>
</dbReference>
<dbReference type="RefSeq" id="XP_009218941.1">
    <property type="nucleotide sequence ID" value="XM_009220677.1"/>
</dbReference>
<dbReference type="SUPFAM" id="SSF49879">
    <property type="entry name" value="SMAD/FHA domain"/>
    <property type="match status" value="1"/>
</dbReference>
<dbReference type="Proteomes" id="UP000006039">
    <property type="component" value="Unassembled WGS sequence"/>
</dbReference>
<dbReference type="VEuPathDB" id="FungiDB:GGTG_02901"/>
<dbReference type="GeneID" id="20343359"/>
<dbReference type="AlphaFoldDB" id="J3NNP4"/>
<keyword evidence="7" id="KW-1185">Reference proteome</keyword>
<dbReference type="CDD" id="cd05117">
    <property type="entry name" value="STKc_CAMK"/>
    <property type="match status" value="1"/>
</dbReference>
<dbReference type="GO" id="GO:0005524">
    <property type="term" value="F:ATP binding"/>
    <property type="evidence" value="ECO:0007669"/>
    <property type="project" value="InterPro"/>
</dbReference>
<evidence type="ECO:0000313" key="5">
    <source>
        <dbReference type="EMBL" id="EJT77796.1"/>
    </source>
</evidence>
<evidence type="ECO:0000313" key="7">
    <source>
        <dbReference type="Proteomes" id="UP000006039"/>
    </source>
</evidence>
<feature type="domain" description="Protein kinase" evidence="4">
    <location>
        <begin position="853"/>
        <end position="1115"/>
    </location>
</feature>
<dbReference type="Pfam" id="PF00069">
    <property type="entry name" value="Pkinase"/>
    <property type="match status" value="1"/>
</dbReference>
<proteinExistence type="inferred from homology"/>